<dbReference type="AlphaFoldDB" id="A0A5B7EIM7"/>
<evidence type="ECO:0000313" key="1">
    <source>
        <dbReference type="EMBL" id="MPC33019.1"/>
    </source>
</evidence>
<protein>
    <submittedName>
        <fullName evidence="1">Uncharacterized protein</fullName>
    </submittedName>
</protein>
<name>A0A5B7EIM7_PORTR</name>
<keyword evidence="2" id="KW-1185">Reference proteome</keyword>
<dbReference type="Proteomes" id="UP000324222">
    <property type="component" value="Unassembled WGS sequence"/>
</dbReference>
<reference evidence="1 2" key="1">
    <citation type="submission" date="2019-05" db="EMBL/GenBank/DDBJ databases">
        <title>Another draft genome of Portunus trituberculatus and its Hox gene families provides insights of decapod evolution.</title>
        <authorList>
            <person name="Jeong J.-H."/>
            <person name="Song I."/>
            <person name="Kim S."/>
            <person name="Choi T."/>
            <person name="Kim D."/>
            <person name="Ryu S."/>
            <person name="Kim W."/>
        </authorList>
    </citation>
    <scope>NUCLEOTIDE SEQUENCE [LARGE SCALE GENOMIC DNA]</scope>
    <source>
        <tissue evidence="1">Muscle</tissue>
    </source>
</reference>
<accession>A0A5B7EIM7</accession>
<sequence length="96" mass="11399">MDVFEGRTERSDRYNYNNRFSSSSFYYYYYYYSHCEAENTVGRKCHSFFVFPHRRDIHEQINTTLNPRHRLFAAGSGNVLVVVAVLKLFSTPNHTT</sequence>
<evidence type="ECO:0000313" key="2">
    <source>
        <dbReference type="Proteomes" id="UP000324222"/>
    </source>
</evidence>
<gene>
    <name evidence="1" type="ORF">E2C01_026357</name>
</gene>
<comment type="caution">
    <text evidence="1">The sequence shown here is derived from an EMBL/GenBank/DDBJ whole genome shotgun (WGS) entry which is preliminary data.</text>
</comment>
<dbReference type="EMBL" id="VSRR010002744">
    <property type="protein sequence ID" value="MPC33019.1"/>
    <property type="molecule type" value="Genomic_DNA"/>
</dbReference>
<organism evidence="1 2">
    <name type="scientific">Portunus trituberculatus</name>
    <name type="common">Swimming crab</name>
    <name type="synonym">Neptunus trituberculatus</name>
    <dbReference type="NCBI Taxonomy" id="210409"/>
    <lineage>
        <taxon>Eukaryota</taxon>
        <taxon>Metazoa</taxon>
        <taxon>Ecdysozoa</taxon>
        <taxon>Arthropoda</taxon>
        <taxon>Crustacea</taxon>
        <taxon>Multicrustacea</taxon>
        <taxon>Malacostraca</taxon>
        <taxon>Eumalacostraca</taxon>
        <taxon>Eucarida</taxon>
        <taxon>Decapoda</taxon>
        <taxon>Pleocyemata</taxon>
        <taxon>Brachyura</taxon>
        <taxon>Eubrachyura</taxon>
        <taxon>Portunoidea</taxon>
        <taxon>Portunidae</taxon>
        <taxon>Portuninae</taxon>
        <taxon>Portunus</taxon>
    </lineage>
</organism>
<proteinExistence type="predicted"/>